<name>A0A9P6EHY3_9AGAR</name>
<gene>
    <name evidence="2" type="ORF">CPB83DRAFT_852808</name>
</gene>
<sequence>MPFAVAPALLFGLGARIFLDKIKSSDGSFLKDFILIGVWQGVALHYAARASGISGLGIFVAFAISVKVFIEFNLAPDVIRVVTTFIGVALGLVGTEGLSQQFDSPHIASPERKRRKTVAPKPPPRQQERRHQKIIPFHSSTEGASVVTSGFSEHTLATNSFHLSDITSVNSTSERPSGSSLLTPTEREVHILRTRAALADSERRRLKEERKWAISAGNMARASQLKWEVKRFTALMETFNREADSRSAETSSPSSSSKHSRASPRVSAQKPITSAMKDRSRKDATPHGQTTQPLRRVSYSKQPGYRGANG</sequence>
<dbReference type="AlphaFoldDB" id="A0A9P6EHY3"/>
<feature type="region of interest" description="Disordered" evidence="1">
    <location>
        <begin position="167"/>
        <end position="186"/>
    </location>
</feature>
<evidence type="ECO:0000313" key="3">
    <source>
        <dbReference type="Proteomes" id="UP000807306"/>
    </source>
</evidence>
<comment type="caution">
    <text evidence="2">The sequence shown here is derived from an EMBL/GenBank/DDBJ whole genome shotgun (WGS) entry which is preliminary data.</text>
</comment>
<feature type="region of interest" description="Disordered" evidence="1">
    <location>
        <begin position="103"/>
        <end position="133"/>
    </location>
</feature>
<dbReference type="OrthoDB" id="3246365at2759"/>
<evidence type="ECO:0000313" key="2">
    <source>
        <dbReference type="EMBL" id="KAF9529182.1"/>
    </source>
</evidence>
<keyword evidence="3" id="KW-1185">Reference proteome</keyword>
<evidence type="ECO:0000256" key="1">
    <source>
        <dbReference type="SAM" id="MobiDB-lite"/>
    </source>
</evidence>
<protein>
    <submittedName>
        <fullName evidence="2">Uncharacterized protein</fullName>
    </submittedName>
</protein>
<accession>A0A9P6EHY3</accession>
<feature type="compositionally biased region" description="Polar residues" evidence="1">
    <location>
        <begin position="167"/>
        <end position="183"/>
    </location>
</feature>
<organism evidence="2 3">
    <name type="scientific">Crepidotus variabilis</name>
    <dbReference type="NCBI Taxonomy" id="179855"/>
    <lineage>
        <taxon>Eukaryota</taxon>
        <taxon>Fungi</taxon>
        <taxon>Dikarya</taxon>
        <taxon>Basidiomycota</taxon>
        <taxon>Agaricomycotina</taxon>
        <taxon>Agaricomycetes</taxon>
        <taxon>Agaricomycetidae</taxon>
        <taxon>Agaricales</taxon>
        <taxon>Agaricineae</taxon>
        <taxon>Crepidotaceae</taxon>
        <taxon>Crepidotus</taxon>
    </lineage>
</organism>
<proteinExistence type="predicted"/>
<feature type="compositionally biased region" description="Basic and acidic residues" evidence="1">
    <location>
        <begin position="276"/>
        <end position="285"/>
    </location>
</feature>
<feature type="compositionally biased region" description="Low complexity" evidence="1">
    <location>
        <begin position="248"/>
        <end position="267"/>
    </location>
</feature>
<reference evidence="2" key="1">
    <citation type="submission" date="2020-11" db="EMBL/GenBank/DDBJ databases">
        <authorList>
            <consortium name="DOE Joint Genome Institute"/>
            <person name="Ahrendt S."/>
            <person name="Riley R."/>
            <person name="Andreopoulos W."/>
            <person name="Labutti K."/>
            <person name="Pangilinan J."/>
            <person name="Ruiz-Duenas F.J."/>
            <person name="Barrasa J.M."/>
            <person name="Sanchez-Garcia M."/>
            <person name="Camarero S."/>
            <person name="Miyauchi S."/>
            <person name="Serrano A."/>
            <person name="Linde D."/>
            <person name="Babiker R."/>
            <person name="Drula E."/>
            <person name="Ayuso-Fernandez I."/>
            <person name="Pacheco R."/>
            <person name="Padilla G."/>
            <person name="Ferreira P."/>
            <person name="Barriuso J."/>
            <person name="Kellner H."/>
            <person name="Castanera R."/>
            <person name="Alfaro M."/>
            <person name="Ramirez L."/>
            <person name="Pisabarro A.G."/>
            <person name="Kuo A."/>
            <person name="Tritt A."/>
            <person name="Lipzen A."/>
            <person name="He G."/>
            <person name="Yan M."/>
            <person name="Ng V."/>
            <person name="Cullen D."/>
            <person name="Martin F."/>
            <person name="Rosso M.-N."/>
            <person name="Henrissat B."/>
            <person name="Hibbett D."/>
            <person name="Martinez A.T."/>
            <person name="Grigoriev I.V."/>
        </authorList>
    </citation>
    <scope>NUCLEOTIDE SEQUENCE</scope>
    <source>
        <strain evidence="2">CBS 506.95</strain>
    </source>
</reference>
<dbReference type="EMBL" id="MU157847">
    <property type="protein sequence ID" value="KAF9529182.1"/>
    <property type="molecule type" value="Genomic_DNA"/>
</dbReference>
<dbReference type="Proteomes" id="UP000807306">
    <property type="component" value="Unassembled WGS sequence"/>
</dbReference>
<feature type="region of interest" description="Disordered" evidence="1">
    <location>
        <begin position="241"/>
        <end position="310"/>
    </location>
</feature>